<reference evidence="1" key="2">
    <citation type="journal article" date="2015" name="Data Brief">
        <title>Shoot transcriptome of the giant reed, Arundo donax.</title>
        <authorList>
            <person name="Barrero R.A."/>
            <person name="Guerrero F.D."/>
            <person name="Moolhuijzen P."/>
            <person name="Goolsby J.A."/>
            <person name="Tidwell J."/>
            <person name="Bellgard S.E."/>
            <person name="Bellgard M.I."/>
        </authorList>
    </citation>
    <scope>NUCLEOTIDE SEQUENCE</scope>
    <source>
        <tissue evidence="1">Shoot tissue taken approximately 20 cm above the soil surface</tissue>
    </source>
</reference>
<name>A0A0A8ZNH2_ARUDO</name>
<accession>A0A0A8ZNH2</accession>
<sequence>MSRASLSPSQAGINKFPRFVLFKEAATT</sequence>
<dbReference type="EMBL" id="GBRH01257544">
    <property type="protein sequence ID" value="JAD40351.1"/>
    <property type="molecule type" value="Transcribed_RNA"/>
</dbReference>
<protein>
    <submittedName>
        <fullName evidence="1">Uncharacterized protein</fullName>
    </submittedName>
</protein>
<proteinExistence type="predicted"/>
<organism evidence="1">
    <name type="scientific">Arundo donax</name>
    <name type="common">Giant reed</name>
    <name type="synonym">Donax arundinaceus</name>
    <dbReference type="NCBI Taxonomy" id="35708"/>
    <lineage>
        <taxon>Eukaryota</taxon>
        <taxon>Viridiplantae</taxon>
        <taxon>Streptophyta</taxon>
        <taxon>Embryophyta</taxon>
        <taxon>Tracheophyta</taxon>
        <taxon>Spermatophyta</taxon>
        <taxon>Magnoliopsida</taxon>
        <taxon>Liliopsida</taxon>
        <taxon>Poales</taxon>
        <taxon>Poaceae</taxon>
        <taxon>PACMAD clade</taxon>
        <taxon>Arundinoideae</taxon>
        <taxon>Arundineae</taxon>
        <taxon>Arundo</taxon>
    </lineage>
</organism>
<reference evidence="1" key="1">
    <citation type="submission" date="2014-09" db="EMBL/GenBank/DDBJ databases">
        <authorList>
            <person name="Magalhaes I.L.F."/>
            <person name="Oliveira U."/>
            <person name="Santos F.R."/>
            <person name="Vidigal T.H.D.A."/>
            <person name="Brescovit A.D."/>
            <person name="Santos A.J."/>
        </authorList>
    </citation>
    <scope>NUCLEOTIDE SEQUENCE</scope>
    <source>
        <tissue evidence="1">Shoot tissue taken approximately 20 cm above the soil surface</tissue>
    </source>
</reference>
<evidence type="ECO:0000313" key="1">
    <source>
        <dbReference type="EMBL" id="JAD40351.1"/>
    </source>
</evidence>
<dbReference type="AlphaFoldDB" id="A0A0A8ZNH2"/>